<feature type="chain" id="PRO_5041310483" evidence="3">
    <location>
        <begin position="32"/>
        <end position="569"/>
    </location>
</feature>
<sequence length="569" mass="59633">MLCRAETMSRPVVVNCLFLFALFYAVASTPAEVVWRISIAWEDEDCNSVCRYHNLACTEACWPLTAAGLESALSSNLQGTCFGVAAGSAQPWHPAKDAENTMCYWFAGHTASQSPRCAHKSATPTQLLDDAKVMRRLCPCISGNISAVAGIDCGLGGQPTDPAPANPGWVQEVPSTTAEPSTGGGQVPSLPGNTPSPAPVPVPPAPALPQVLQPAMVACQELCVSGFGAEDDKLNGQFARLSGNDGTLAFWLKLGGLPNGADCRLLRGADGVWRYYEVSSQANTSIGEGTLRTPAGEDIPQDDYVLTPTGGFQVEYRCCPQQLATTAAPRNSATPAEDDPMNTAITVALVAGGVVLVVSVVALCLIQRWKPNLLRSRKYQAFQDGASKVQPQPRFEVLEKPGAAAAEKAATWHQWNVTPKVQSQAVSSTPASASKVGGTLLPNKKNPDRSASAIADVLGKSSAMAAQDGIYEGPMRQWWGPGGAGGASSSGVGGTGFQLGDSVRLQGLTASAWNGLRGTVEGFDPQKGALEVNVDGRIKLVKPENCTAANGFRSAGEAELTPSQLRRRS</sequence>
<feature type="compositionally biased region" description="Polar residues" evidence="1">
    <location>
        <begin position="422"/>
        <end position="432"/>
    </location>
</feature>
<evidence type="ECO:0000256" key="3">
    <source>
        <dbReference type="SAM" id="SignalP"/>
    </source>
</evidence>
<evidence type="ECO:0000313" key="4">
    <source>
        <dbReference type="EMBL" id="CAJ1408400.1"/>
    </source>
</evidence>
<protein>
    <submittedName>
        <fullName evidence="4">Uncharacterized protein</fullName>
    </submittedName>
</protein>
<feature type="transmembrane region" description="Helical" evidence="2">
    <location>
        <begin position="344"/>
        <end position="366"/>
    </location>
</feature>
<keyword evidence="2" id="KW-1133">Transmembrane helix</keyword>
<keyword evidence="5" id="KW-1185">Reference proteome</keyword>
<feature type="signal peptide" evidence="3">
    <location>
        <begin position="1"/>
        <end position="31"/>
    </location>
</feature>
<evidence type="ECO:0000313" key="5">
    <source>
        <dbReference type="Proteomes" id="UP001178507"/>
    </source>
</evidence>
<feature type="region of interest" description="Disordered" evidence="1">
    <location>
        <begin position="422"/>
        <end position="448"/>
    </location>
</feature>
<reference evidence="4" key="1">
    <citation type="submission" date="2023-08" db="EMBL/GenBank/DDBJ databases">
        <authorList>
            <person name="Chen Y."/>
            <person name="Shah S."/>
            <person name="Dougan E. K."/>
            <person name="Thang M."/>
            <person name="Chan C."/>
        </authorList>
    </citation>
    <scope>NUCLEOTIDE SEQUENCE</scope>
</reference>
<proteinExistence type="predicted"/>
<keyword evidence="2" id="KW-0472">Membrane</keyword>
<name>A0AA36JLG4_9DINO</name>
<keyword evidence="2" id="KW-0812">Transmembrane</keyword>
<dbReference type="AlphaFoldDB" id="A0AA36JLG4"/>
<evidence type="ECO:0000256" key="1">
    <source>
        <dbReference type="SAM" id="MobiDB-lite"/>
    </source>
</evidence>
<comment type="caution">
    <text evidence="4">The sequence shown here is derived from an EMBL/GenBank/DDBJ whole genome shotgun (WGS) entry which is preliminary data.</text>
</comment>
<feature type="region of interest" description="Disordered" evidence="1">
    <location>
        <begin position="170"/>
        <end position="199"/>
    </location>
</feature>
<dbReference type="Proteomes" id="UP001178507">
    <property type="component" value="Unassembled WGS sequence"/>
</dbReference>
<evidence type="ECO:0000256" key="2">
    <source>
        <dbReference type="SAM" id="Phobius"/>
    </source>
</evidence>
<keyword evidence="3" id="KW-0732">Signal</keyword>
<gene>
    <name evidence="4" type="ORF">EVOR1521_LOCUS29828</name>
</gene>
<accession>A0AA36JLG4</accession>
<dbReference type="EMBL" id="CAUJNA010003718">
    <property type="protein sequence ID" value="CAJ1408400.1"/>
    <property type="molecule type" value="Genomic_DNA"/>
</dbReference>
<organism evidence="4 5">
    <name type="scientific">Effrenium voratum</name>
    <dbReference type="NCBI Taxonomy" id="2562239"/>
    <lineage>
        <taxon>Eukaryota</taxon>
        <taxon>Sar</taxon>
        <taxon>Alveolata</taxon>
        <taxon>Dinophyceae</taxon>
        <taxon>Suessiales</taxon>
        <taxon>Symbiodiniaceae</taxon>
        <taxon>Effrenium</taxon>
    </lineage>
</organism>